<dbReference type="RefSeq" id="WP_122183162.1">
    <property type="nucleotide sequence ID" value="NZ_RFFJ01000030.1"/>
</dbReference>
<dbReference type="Proteomes" id="UP000278673">
    <property type="component" value="Unassembled WGS sequence"/>
</dbReference>
<protein>
    <submittedName>
        <fullName evidence="1">Uncharacterized protein</fullName>
    </submittedName>
</protein>
<sequence>MTAADSGWEFMLPLPGRWGANSWVVGPCWFFCGHQVTAVVWIGAVSTVGAHAPLYACGGCLDQLHAMVWDFAESGWKARYRTARTVFGRRLRRLADAYQPTETKGRGGG</sequence>
<organism evidence="1 2">
    <name type="scientific">Streptomyces triticirhizae</name>
    <dbReference type="NCBI Taxonomy" id="2483353"/>
    <lineage>
        <taxon>Bacteria</taxon>
        <taxon>Bacillati</taxon>
        <taxon>Actinomycetota</taxon>
        <taxon>Actinomycetes</taxon>
        <taxon>Kitasatosporales</taxon>
        <taxon>Streptomycetaceae</taxon>
        <taxon>Streptomyces</taxon>
    </lineage>
</organism>
<dbReference type="EMBL" id="RFFJ01000030">
    <property type="protein sequence ID" value="RMI42862.1"/>
    <property type="molecule type" value="Genomic_DNA"/>
</dbReference>
<reference evidence="1 2" key="1">
    <citation type="submission" date="2018-10" db="EMBL/GenBank/DDBJ databases">
        <title>Isolation, diversity and antifungal activity of actinobacteria from wheat.</title>
        <authorList>
            <person name="Han C."/>
        </authorList>
    </citation>
    <scope>NUCLEOTIDE SEQUENCE [LARGE SCALE GENOMIC DNA]</scope>
    <source>
        <strain evidence="1 2">NEAU-YY642</strain>
    </source>
</reference>
<name>A0A3M2M0A6_9ACTN</name>
<comment type="caution">
    <text evidence="1">The sequence shown here is derived from an EMBL/GenBank/DDBJ whole genome shotgun (WGS) entry which is preliminary data.</text>
</comment>
<gene>
    <name evidence="1" type="ORF">EBN88_08360</name>
</gene>
<dbReference type="AlphaFoldDB" id="A0A3M2M0A6"/>
<proteinExistence type="predicted"/>
<evidence type="ECO:0000313" key="1">
    <source>
        <dbReference type="EMBL" id="RMI42862.1"/>
    </source>
</evidence>
<accession>A0A3M2M0A6</accession>
<evidence type="ECO:0000313" key="2">
    <source>
        <dbReference type="Proteomes" id="UP000278673"/>
    </source>
</evidence>
<keyword evidence="2" id="KW-1185">Reference proteome</keyword>